<dbReference type="AlphaFoldDB" id="A0AAD4DG77"/>
<proteinExistence type="inferred from homology"/>
<feature type="domain" description="FAD-binding" evidence="5">
    <location>
        <begin position="7"/>
        <end position="356"/>
    </location>
</feature>
<evidence type="ECO:0000256" key="3">
    <source>
        <dbReference type="ARBA" id="ARBA00022827"/>
    </source>
</evidence>
<keyword evidence="3" id="KW-0274">FAD</keyword>
<evidence type="ECO:0000256" key="1">
    <source>
        <dbReference type="ARBA" id="ARBA00007992"/>
    </source>
</evidence>
<dbReference type="Gene3D" id="3.50.50.60">
    <property type="entry name" value="FAD/NAD(P)-binding domain"/>
    <property type="match status" value="1"/>
</dbReference>
<evidence type="ECO:0000256" key="4">
    <source>
        <dbReference type="ARBA" id="ARBA00023002"/>
    </source>
</evidence>
<dbReference type="PRINTS" id="PR00420">
    <property type="entry name" value="RNGMNOXGNASE"/>
</dbReference>
<dbReference type="Pfam" id="PF01494">
    <property type="entry name" value="FAD_binding_3"/>
    <property type="match status" value="1"/>
</dbReference>
<dbReference type="Proteomes" id="UP001194580">
    <property type="component" value="Unassembled WGS sequence"/>
</dbReference>
<sequence>MSSDKPTVLIVGAGLGGLMLGALLEKANIPYAIFERTAEVKPLGSALMIGAAIIPIMEQLGIVDEFLTLGKATPEVTVSRENQGPLYTVSTLPQVEYTGYYNYIVARPFFYDLMLRQVPKDKIHFNKRVLTIGQEEERVKIQTSDNCVHEGDILVGADGAYSAVRQRMYEILKQEGKLPKIDQEELPFKSTCLVGQTKPIDFGADFPEFNRDQVAFYNTMAEDRPYTWVIFATAQSTIAWMVIHHLDKESSKAAEEQRFRESENSQWGSHAAQTMCDETRDFPLPIGTKKMTMGDLYDLTPMDMVSKVMLEEKVFQTWHSGRIGLLGDACHKLNPSGAQGAVSAMHDAIALGNLIYALPSNPTALDIETMFSEYQAERIVPVTESYNNSKALAKVMERGFGGAVALFVRKHFPAWLMKVMLKRGIMNRPQIGFIAAIPLKGTIAANVSPSMEKARAIYEKTKTGSTPI</sequence>
<organism evidence="6 7">
    <name type="scientific">Linnemannia exigua</name>
    <dbReference type="NCBI Taxonomy" id="604196"/>
    <lineage>
        <taxon>Eukaryota</taxon>
        <taxon>Fungi</taxon>
        <taxon>Fungi incertae sedis</taxon>
        <taxon>Mucoromycota</taxon>
        <taxon>Mortierellomycotina</taxon>
        <taxon>Mortierellomycetes</taxon>
        <taxon>Mortierellales</taxon>
        <taxon>Mortierellaceae</taxon>
        <taxon>Linnemannia</taxon>
    </lineage>
</organism>
<keyword evidence="4" id="KW-0560">Oxidoreductase</keyword>
<dbReference type="GO" id="GO:0071949">
    <property type="term" value="F:FAD binding"/>
    <property type="evidence" value="ECO:0007669"/>
    <property type="project" value="InterPro"/>
</dbReference>
<dbReference type="InterPro" id="IPR002938">
    <property type="entry name" value="FAD-bd"/>
</dbReference>
<dbReference type="InterPro" id="IPR036188">
    <property type="entry name" value="FAD/NAD-bd_sf"/>
</dbReference>
<name>A0AAD4DG77_9FUNG</name>
<dbReference type="SUPFAM" id="SSF51905">
    <property type="entry name" value="FAD/NAD(P)-binding domain"/>
    <property type="match status" value="1"/>
</dbReference>
<keyword evidence="7" id="KW-1185">Reference proteome</keyword>
<dbReference type="PANTHER" id="PTHR47356:SF2">
    <property type="entry name" value="FAD-BINDING DOMAIN-CONTAINING PROTEIN-RELATED"/>
    <property type="match status" value="1"/>
</dbReference>
<dbReference type="EMBL" id="JAAAIL010000293">
    <property type="protein sequence ID" value="KAG0277221.1"/>
    <property type="molecule type" value="Genomic_DNA"/>
</dbReference>
<comment type="caution">
    <text evidence="6">The sequence shown here is derived from an EMBL/GenBank/DDBJ whole genome shotgun (WGS) entry which is preliminary data.</text>
</comment>
<evidence type="ECO:0000256" key="2">
    <source>
        <dbReference type="ARBA" id="ARBA00022630"/>
    </source>
</evidence>
<evidence type="ECO:0000313" key="6">
    <source>
        <dbReference type="EMBL" id="KAG0277221.1"/>
    </source>
</evidence>
<reference evidence="6" key="1">
    <citation type="journal article" date="2020" name="Fungal Divers.">
        <title>Resolving the Mortierellaceae phylogeny through synthesis of multi-gene phylogenetics and phylogenomics.</title>
        <authorList>
            <person name="Vandepol N."/>
            <person name="Liber J."/>
            <person name="Desiro A."/>
            <person name="Na H."/>
            <person name="Kennedy M."/>
            <person name="Barry K."/>
            <person name="Grigoriev I.V."/>
            <person name="Miller A.N."/>
            <person name="O'Donnell K."/>
            <person name="Stajich J.E."/>
            <person name="Bonito G."/>
        </authorList>
    </citation>
    <scope>NUCLEOTIDE SEQUENCE</scope>
    <source>
        <strain evidence="6">NRRL 28262</strain>
    </source>
</reference>
<accession>A0AAD4DG77</accession>
<gene>
    <name evidence="6" type="ORF">BGZ95_006293</name>
</gene>
<evidence type="ECO:0000313" key="7">
    <source>
        <dbReference type="Proteomes" id="UP001194580"/>
    </source>
</evidence>
<dbReference type="PANTHER" id="PTHR47356">
    <property type="entry name" value="FAD-DEPENDENT MONOOXYGENASE ASQG-RELATED"/>
    <property type="match status" value="1"/>
</dbReference>
<comment type="similarity">
    <text evidence="1">Belongs to the paxM FAD-dependent monooxygenase family.</text>
</comment>
<dbReference type="GO" id="GO:0004497">
    <property type="term" value="F:monooxygenase activity"/>
    <property type="evidence" value="ECO:0007669"/>
    <property type="project" value="InterPro"/>
</dbReference>
<keyword evidence="2" id="KW-0285">Flavoprotein</keyword>
<evidence type="ECO:0000259" key="5">
    <source>
        <dbReference type="Pfam" id="PF01494"/>
    </source>
</evidence>
<dbReference type="InterPro" id="IPR050562">
    <property type="entry name" value="FAD_mOase_fung"/>
</dbReference>
<protein>
    <recommendedName>
        <fullName evidence="5">FAD-binding domain-containing protein</fullName>
    </recommendedName>
</protein>